<dbReference type="EMBL" id="LGTL01000002">
    <property type="protein sequence ID" value="KPA85117.1"/>
    <property type="molecule type" value="Genomic_DNA"/>
</dbReference>
<evidence type="ECO:0000313" key="2">
    <source>
        <dbReference type="Proteomes" id="UP000037923"/>
    </source>
</evidence>
<dbReference type="VEuPathDB" id="TriTrypDB:LpyrH10_02_4810"/>
<dbReference type="RefSeq" id="XP_015663556.1">
    <property type="nucleotide sequence ID" value="XM_015798036.1"/>
</dbReference>
<dbReference type="AlphaFoldDB" id="A0A0M9G8Q4"/>
<dbReference type="EMBL" id="LGTL01000002">
    <property type="protein sequence ID" value="KPA85119.1"/>
    <property type="molecule type" value="Genomic_DNA"/>
</dbReference>
<name>A0A0M9G8Q4_LEPPY</name>
<dbReference type="EMBL" id="LGTL01000002">
    <property type="protein sequence ID" value="KPA85120.1"/>
    <property type="molecule type" value="Genomic_DNA"/>
</dbReference>
<dbReference type="GeneID" id="26901802"/>
<reference evidence="1 2" key="1">
    <citation type="submission" date="2015-07" db="EMBL/GenBank/DDBJ databases">
        <title>High-quality genome of monoxenous trypanosomatid Leptomonas pyrrhocoris.</title>
        <authorList>
            <person name="Flegontov P."/>
            <person name="Butenko A."/>
            <person name="Firsov S."/>
            <person name="Vlcek C."/>
            <person name="Logacheva M.D."/>
            <person name="Field M."/>
            <person name="Filatov D."/>
            <person name="Flegontova O."/>
            <person name="Gerasimov E."/>
            <person name="Jackson A.P."/>
            <person name="Kelly S."/>
            <person name="Opperdoes F."/>
            <person name="O'Reilly A."/>
            <person name="Votypka J."/>
            <person name="Yurchenko V."/>
            <person name="Lukes J."/>
        </authorList>
    </citation>
    <scope>NUCLEOTIDE SEQUENCE [LARGE SCALE GENOMIC DNA]</scope>
    <source>
        <strain evidence="1">H10</strain>
    </source>
</reference>
<dbReference type="RefSeq" id="XP_015663558.1">
    <property type="nucleotide sequence ID" value="XM_015798038.1"/>
</dbReference>
<dbReference type="OrthoDB" id="272399at2759"/>
<gene>
    <name evidence="1" type="ORF">ABB37_01507</name>
</gene>
<organism evidence="1 2">
    <name type="scientific">Leptomonas pyrrhocoris</name>
    <name type="common">Firebug parasite</name>
    <dbReference type="NCBI Taxonomy" id="157538"/>
    <lineage>
        <taxon>Eukaryota</taxon>
        <taxon>Discoba</taxon>
        <taxon>Euglenozoa</taxon>
        <taxon>Kinetoplastea</taxon>
        <taxon>Metakinetoplastina</taxon>
        <taxon>Trypanosomatida</taxon>
        <taxon>Trypanosomatidae</taxon>
        <taxon>Leishmaniinae</taxon>
        <taxon>Leptomonas</taxon>
    </lineage>
</organism>
<keyword evidence="2" id="KW-1185">Reference proteome</keyword>
<dbReference type="RefSeq" id="XP_015663557.1">
    <property type="nucleotide sequence ID" value="XM_015798037.1"/>
</dbReference>
<accession>A0A0M9G8Q4</accession>
<comment type="caution">
    <text evidence="1">The sequence shown here is derived from an EMBL/GenBank/DDBJ whole genome shotgun (WGS) entry which is preliminary data.</text>
</comment>
<dbReference type="Proteomes" id="UP000037923">
    <property type="component" value="Unassembled WGS sequence"/>
</dbReference>
<protein>
    <submittedName>
        <fullName evidence="1">Uncharacterized protein</fullName>
    </submittedName>
</protein>
<sequence length="125" mass="12986">MNTSTEKITINFNTSRFGIKVADGSFDPTTTIGEVHARLRKKLMKAKVAPASPLLHSEGATVGGAASGGSGGGGNGAATYVFVRNGTEAFIPAPEQTLQTLLDLYATAPGQRKLYVTIDPEVFSG</sequence>
<evidence type="ECO:0000313" key="1">
    <source>
        <dbReference type="EMBL" id="KPA85120.1"/>
    </source>
</evidence>
<dbReference type="RefSeq" id="XP_015663559.1">
    <property type="nucleotide sequence ID" value="XM_015798039.1"/>
</dbReference>
<proteinExistence type="predicted"/>
<dbReference type="EMBL" id="LGTL01000002">
    <property type="protein sequence ID" value="KPA85118.1"/>
    <property type="molecule type" value="Genomic_DNA"/>
</dbReference>